<evidence type="ECO:0000256" key="2">
    <source>
        <dbReference type="ARBA" id="ARBA00023002"/>
    </source>
</evidence>
<dbReference type="GO" id="GO:0050661">
    <property type="term" value="F:NADP binding"/>
    <property type="evidence" value="ECO:0007669"/>
    <property type="project" value="InterPro"/>
</dbReference>
<evidence type="ECO:0000256" key="4">
    <source>
        <dbReference type="PIRSR" id="PIRSR000103-1"/>
    </source>
</evidence>
<dbReference type="AlphaFoldDB" id="A0A4Q9KP23"/>
<dbReference type="InterPro" id="IPR029154">
    <property type="entry name" value="HIBADH-like_NADP-bd"/>
</dbReference>
<comment type="similarity">
    <text evidence="1">Belongs to the HIBADH-related family.</text>
</comment>
<evidence type="ECO:0000313" key="7">
    <source>
        <dbReference type="EMBL" id="TBT96366.1"/>
    </source>
</evidence>
<dbReference type="InterPro" id="IPR013328">
    <property type="entry name" value="6PGD_dom2"/>
</dbReference>
<keyword evidence="8" id="KW-1185">Reference proteome</keyword>
<dbReference type="PANTHER" id="PTHR43580">
    <property type="entry name" value="OXIDOREDUCTASE GLYR1-RELATED"/>
    <property type="match status" value="1"/>
</dbReference>
<dbReference type="GO" id="GO:0051287">
    <property type="term" value="F:NAD binding"/>
    <property type="evidence" value="ECO:0007669"/>
    <property type="project" value="InterPro"/>
</dbReference>
<organism evidence="7 8">
    <name type="scientific">Propioniciclava tarda</name>
    <dbReference type="NCBI Taxonomy" id="433330"/>
    <lineage>
        <taxon>Bacteria</taxon>
        <taxon>Bacillati</taxon>
        <taxon>Actinomycetota</taxon>
        <taxon>Actinomycetes</taxon>
        <taxon>Propionibacteriales</taxon>
        <taxon>Propionibacteriaceae</taxon>
        <taxon>Propioniciclava</taxon>
    </lineage>
</organism>
<sequence length="280" mass="29314">MKIAFLGTGLMGTELALHLVKEHDVVVWNRTSERTERVVAAGASVASSVAAAVAGRPVVVTSLFGPDTVREVITSPDALGADVLWIDSTTVSPEDADEFAAWAEARGVRYVHTPVVGTIGPARNGALGVYVGGTDAAARAEAEDIVRPWADPVRLKQVDSAAKAAGAKLLANLALAVSLQGLAEALRLGKAEGFTAEEVLDLLEYTGLAFPAKMKRAQVLSGEFDDAHFTADALAKDIRLMLRSTPDPLPATTAALEALTREQRAGRGASDISVLLAPER</sequence>
<keyword evidence="3" id="KW-0520">NAD</keyword>
<evidence type="ECO:0000256" key="3">
    <source>
        <dbReference type="ARBA" id="ARBA00023027"/>
    </source>
</evidence>
<accession>A0A4Q9KP23</accession>
<dbReference type="RefSeq" id="WP_131170778.1">
    <property type="nucleotide sequence ID" value="NZ_FXTL01000001.1"/>
</dbReference>
<proteinExistence type="inferred from homology"/>
<evidence type="ECO:0000259" key="6">
    <source>
        <dbReference type="Pfam" id="PF14833"/>
    </source>
</evidence>
<dbReference type="InterPro" id="IPR015815">
    <property type="entry name" value="HIBADH-related"/>
</dbReference>
<dbReference type="Gene3D" id="3.40.50.720">
    <property type="entry name" value="NAD(P)-binding Rossmann-like Domain"/>
    <property type="match status" value="1"/>
</dbReference>
<reference evidence="7 8" key="1">
    <citation type="submission" date="2019-01" db="EMBL/GenBank/DDBJ databases">
        <title>Lactibacter flavus gen. nov., sp. nov., a novel bacterium of the family Propionibacteriaceae isolated from raw milk and dairy products.</title>
        <authorList>
            <person name="Huptas C."/>
            <person name="Wenning M."/>
            <person name="Breitenwieser F."/>
            <person name="Doll E."/>
            <person name="Von Neubeck M."/>
            <person name="Busse H.-J."/>
            <person name="Scherer S."/>
        </authorList>
    </citation>
    <scope>NUCLEOTIDE SEQUENCE [LARGE SCALE GENOMIC DNA]</scope>
    <source>
        <strain evidence="7 8">DSM 22130</strain>
    </source>
</reference>
<feature type="domain" description="6-phosphogluconate dehydrogenase NADP-binding" evidence="5">
    <location>
        <begin position="2"/>
        <end position="149"/>
    </location>
</feature>
<dbReference type="EMBL" id="SDMR01000001">
    <property type="protein sequence ID" value="TBT96366.1"/>
    <property type="molecule type" value="Genomic_DNA"/>
</dbReference>
<evidence type="ECO:0000256" key="1">
    <source>
        <dbReference type="ARBA" id="ARBA00009080"/>
    </source>
</evidence>
<dbReference type="GO" id="GO:0016491">
    <property type="term" value="F:oxidoreductase activity"/>
    <property type="evidence" value="ECO:0007669"/>
    <property type="project" value="UniProtKB-KW"/>
</dbReference>
<dbReference type="PANTHER" id="PTHR43580:SF2">
    <property type="entry name" value="CYTOKINE-LIKE NUCLEAR FACTOR N-PAC"/>
    <property type="match status" value="1"/>
</dbReference>
<dbReference type="Proteomes" id="UP000291933">
    <property type="component" value="Unassembled WGS sequence"/>
</dbReference>
<dbReference type="PIRSF" id="PIRSF000103">
    <property type="entry name" value="HIBADH"/>
    <property type="match status" value="1"/>
</dbReference>
<gene>
    <name evidence="7" type="ORF">ET996_01530</name>
</gene>
<dbReference type="SUPFAM" id="SSF48179">
    <property type="entry name" value="6-phosphogluconate dehydrogenase C-terminal domain-like"/>
    <property type="match status" value="1"/>
</dbReference>
<dbReference type="Gene3D" id="1.10.1040.10">
    <property type="entry name" value="N-(1-d-carboxylethyl)-l-norvaline Dehydrogenase, domain 2"/>
    <property type="match status" value="1"/>
</dbReference>
<dbReference type="OrthoDB" id="5176214at2"/>
<evidence type="ECO:0000313" key="8">
    <source>
        <dbReference type="Proteomes" id="UP000291933"/>
    </source>
</evidence>
<feature type="active site" evidence="4">
    <location>
        <position position="168"/>
    </location>
</feature>
<dbReference type="InterPro" id="IPR006115">
    <property type="entry name" value="6PGDH_NADP-bd"/>
</dbReference>
<comment type="caution">
    <text evidence="7">The sequence shown here is derived from an EMBL/GenBank/DDBJ whole genome shotgun (WGS) entry which is preliminary data.</text>
</comment>
<dbReference type="InterPro" id="IPR008927">
    <property type="entry name" value="6-PGluconate_DH-like_C_sf"/>
</dbReference>
<dbReference type="SUPFAM" id="SSF51735">
    <property type="entry name" value="NAD(P)-binding Rossmann-fold domains"/>
    <property type="match status" value="1"/>
</dbReference>
<protein>
    <submittedName>
        <fullName evidence="7">NAD(P)-dependent oxidoreductase</fullName>
    </submittedName>
</protein>
<dbReference type="Pfam" id="PF03446">
    <property type="entry name" value="NAD_binding_2"/>
    <property type="match status" value="1"/>
</dbReference>
<evidence type="ECO:0000259" key="5">
    <source>
        <dbReference type="Pfam" id="PF03446"/>
    </source>
</evidence>
<dbReference type="InterPro" id="IPR036291">
    <property type="entry name" value="NAD(P)-bd_dom_sf"/>
</dbReference>
<dbReference type="Pfam" id="PF14833">
    <property type="entry name" value="NAD_binding_11"/>
    <property type="match status" value="1"/>
</dbReference>
<feature type="domain" description="3-hydroxyisobutyrate dehydrogenase-like NAD-binding" evidence="6">
    <location>
        <begin position="165"/>
        <end position="275"/>
    </location>
</feature>
<keyword evidence="2" id="KW-0560">Oxidoreductase</keyword>
<name>A0A4Q9KP23_PROTD</name>
<dbReference type="InterPro" id="IPR051265">
    <property type="entry name" value="HIBADH-related_NP60_sf"/>
</dbReference>